<accession>A0A1T4MGC2</accession>
<proteinExistence type="predicted"/>
<evidence type="ECO:0000313" key="3">
    <source>
        <dbReference type="Proteomes" id="UP000190065"/>
    </source>
</evidence>
<dbReference type="InterPro" id="IPR038653">
    <property type="entry name" value="Put_CMD_sf"/>
</dbReference>
<dbReference type="RefSeq" id="WP_078805510.1">
    <property type="nucleotide sequence ID" value="NZ_FUXK01000006.1"/>
</dbReference>
<dbReference type="STRING" id="28136.SAMN02745202_00738"/>
<protein>
    <submittedName>
        <fullName evidence="2">Putative carbohydrate metabolism domain-containing protein</fullName>
    </submittedName>
</protein>
<gene>
    <name evidence="2" type="ORF">SAMN02745202_00738</name>
</gene>
<dbReference type="Gene3D" id="2.60.40.2340">
    <property type="match status" value="1"/>
</dbReference>
<dbReference type="InterPro" id="IPR025112">
    <property type="entry name" value="PCMD"/>
</dbReference>
<evidence type="ECO:0000313" key="2">
    <source>
        <dbReference type="EMBL" id="SJZ65915.1"/>
    </source>
</evidence>
<sequence>MNSKVKLACMAVACTLLSSCFKDEAPNAEADIEKVSIVVDYPMQVFYNVLDGLVEVPSAQSDIVVETRRQNTVTHYKPTFVLTPGATITPADGSEHDFSQGPVTYTVTSEDGRHHRTYTLRIQNVARMVGDTVRFDFEHVKKETFGSGFPDYDTWQEEQNGSLNTLWASGNGGFALTAEGQPSSVYPTQSVEGYEGKGVQLTTRSTGFLGNLFHSPIAAGNLFYGYFDISNAAMEPLKATQFGHPFDRKPLRFTGYYQYTPAKKVTDKQNQELTDVKDSAAVYAIFYRNHDAAGHEVVIDGTNVKTSPAIIARADMGYVAPQTAWTAFDVAFAYTSEIDLDVLENNGYSLALVFSSSKRGDVFIGAVGSTLKVDRVRVVCEKEQQ</sequence>
<feature type="domain" description="Putative carbohydrate metabolism" evidence="1">
    <location>
        <begin position="136"/>
        <end position="379"/>
    </location>
</feature>
<dbReference type="Pfam" id="PF13201">
    <property type="entry name" value="PCMD"/>
    <property type="match status" value="1"/>
</dbReference>
<organism evidence="2 3">
    <name type="scientific">Segatella oulorum</name>
    <dbReference type="NCBI Taxonomy" id="28136"/>
    <lineage>
        <taxon>Bacteria</taxon>
        <taxon>Pseudomonadati</taxon>
        <taxon>Bacteroidota</taxon>
        <taxon>Bacteroidia</taxon>
        <taxon>Bacteroidales</taxon>
        <taxon>Prevotellaceae</taxon>
        <taxon>Segatella</taxon>
    </lineage>
</organism>
<evidence type="ECO:0000259" key="1">
    <source>
        <dbReference type="Pfam" id="PF13201"/>
    </source>
</evidence>
<dbReference type="AlphaFoldDB" id="A0A1T4MGC2"/>
<dbReference type="eggNOG" id="ENOG502Z913">
    <property type="taxonomic scope" value="Bacteria"/>
</dbReference>
<dbReference type="PROSITE" id="PS51257">
    <property type="entry name" value="PROKAR_LIPOPROTEIN"/>
    <property type="match status" value="1"/>
</dbReference>
<dbReference type="Proteomes" id="UP000190065">
    <property type="component" value="Unassembled WGS sequence"/>
</dbReference>
<reference evidence="2 3" key="1">
    <citation type="submission" date="2017-02" db="EMBL/GenBank/DDBJ databases">
        <authorList>
            <person name="Peterson S.W."/>
        </authorList>
    </citation>
    <scope>NUCLEOTIDE SEQUENCE [LARGE SCALE GENOMIC DNA]</scope>
    <source>
        <strain evidence="2 3">ATCC 43324</strain>
    </source>
</reference>
<dbReference type="EMBL" id="FUXK01000006">
    <property type="protein sequence ID" value="SJZ65915.1"/>
    <property type="molecule type" value="Genomic_DNA"/>
</dbReference>
<dbReference type="Gene3D" id="2.60.120.890">
    <property type="entry name" value="BT2081, beta-jelly-roll domain"/>
    <property type="match status" value="1"/>
</dbReference>
<name>A0A1T4MGC2_9BACT</name>